<evidence type="ECO:0000313" key="1">
    <source>
        <dbReference type="EMBL" id="KAJ9636764.1"/>
    </source>
</evidence>
<evidence type="ECO:0000313" key="2">
    <source>
        <dbReference type="Proteomes" id="UP001172680"/>
    </source>
</evidence>
<dbReference type="EMBL" id="JAPDRP010000024">
    <property type="protein sequence ID" value="KAJ9636764.1"/>
    <property type="molecule type" value="Genomic_DNA"/>
</dbReference>
<dbReference type="Proteomes" id="UP001172680">
    <property type="component" value="Unassembled WGS sequence"/>
</dbReference>
<reference evidence="1" key="1">
    <citation type="submission" date="2022-10" db="EMBL/GenBank/DDBJ databases">
        <title>Culturing micro-colonial fungi from biological soil crusts in the Mojave desert and describing Neophaeococcomyces mojavensis, and introducing the new genera and species Taxawa tesnikishii.</title>
        <authorList>
            <person name="Kurbessoian T."/>
            <person name="Stajich J.E."/>
        </authorList>
    </citation>
    <scope>NUCLEOTIDE SEQUENCE</scope>
    <source>
        <strain evidence="1">JES_115</strain>
    </source>
</reference>
<gene>
    <name evidence="1" type="ORF">H2199_007758</name>
</gene>
<name>A0ACC2YN50_9PEZI</name>
<protein>
    <submittedName>
        <fullName evidence="1">Uncharacterized protein</fullName>
    </submittedName>
</protein>
<comment type="caution">
    <text evidence="1">The sequence shown here is derived from an EMBL/GenBank/DDBJ whole genome shotgun (WGS) entry which is preliminary data.</text>
</comment>
<keyword evidence="2" id="KW-1185">Reference proteome</keyword>
<organism evidence="1 2">
    <name type="scientific">Coniosporium tulheliwenetii</name>
    <dbReference type="NCBI Taxonomy" id="3383036"/>
    <lineage>
        <taxon>Eukaryota</taxon>
        <taxon>Fungi</taxon>
        <taxon>Dikarya</taxon>
        <taxon>Ascomycota</taxon>
        <taxon>Pezizomycotina</taxon>
        <taxon>Dothideomycetes</taxon>
        <taxon>Dothideomycetes incertae sedis</taxon>
        <taxon>Coniosporium</taxon>
    </lineage>
</organism>
<proteinExistence type="predicted"/>
<accession>A0ACC2YN50</accession>
<sequence length="508" mass="58519">MLAELYTKSSKERSMLKRTGLALLPSFLGPLVTKQEVKPDKLYPTSCLDGLRGIAALFVFFFHILFGYRSQPYLEYGYGVEPGFHYIWQLPFLRLITAGHAMVSIFFVVGGYVSSLKALKLMHSHSWEALQQNLASSFFRRGIRLYLPPIIATFVTMLAIHFGLWEFSSYYTRQHDYVFYHDYHQEPKSTFGEQLNHWWHQTWDMTNVFGIFPPDHHGYQIPIYNEYDPHLWTVAYEMRGSLIVAVVLLLFSRCHVPLRLLFVFCTTIFCGYRDRWEVVLFLSGTFLAEVDLLLQARRSSDRSGSGSEPLLATHHDPAISPHWTSAPSRSWFRIHRILSHLWFGQKSWIILFIVGCYLASAPNLNIGNTPGYVWLDSIPFANYYYDRKRFLQGSGCTLIVWAVSNSPILQEPFTSKFALYMGKISYSFYIVHGPINHMVGYYVTGRIWDIVGKESTTQFCTGLVLGSVVLAACVFWTADLFWRVVDGNAVKASRMIEEFCFVRDGEKA</sequence>